<organism evidence="5 6">
    <name type="scientific">Polysphondylium violaceum</name>
    <dbReference type="NCBI Taxonomy" id="133409"/>
    <lineage>
        <taxon>Eukaryota</taxon>
        <taxon>Amoebozoa</taxon>
        <taxon>Evosea</taxon>
        <taxon>Eumycetozoa</taxon>
        <taxon>Dictyostelia</taxon>
        <taxon>Dictyosteliales</taxon>
        <taxon>Dictyosteliaceae</taxon>
        <taxon>Polysphondylium</taxon>
    </lineage>
</organism>
<dbReference type="EMBL" id="AJWJ01000650">
    <property type="protein sequence ID" value="KAF2069504.1"/>
    <property type="molecule type" value="Genomic_DNA"/>
</dbReference>
<evidence type="ECO:0000256" key="2">
    <source>
        <dbReference type="ARBA" id="ARBA00023180"/>
    </source>
</evidence>
<protein>
    <recommendedName>
        <fullName evidence="4">IPT/TIG domain-containing protein</fullName>
    </recommendedName>
</protein>
<accession>A0A8J4PLZ1</accession>
<dbReference type="OrthoDB" id="20300at2759"/>
<dbReference type="Proteomes" id="UP000695562">
    <property type="component" value="Unassembled WGS sequence"/>
</dbReference>
<evidence type="ECO:0000313" key="6">
    <source>
        <dbReference type="Proteomes" id="UP000695562"/>
    </source>
</evidence>
<comment type="caution">
    <text evidence="5">The sequence shown here is derived from an EMBL/GenBank/DDBJ whole genome shotgun (WGS) entry which is preliminary data.</text>
</comment>
<dbReference type="InterPro" id="IPR002909">
    <property type="entry name" value="IPT_dom"/>
</dbReference>
<keyword evidence="3" id="KW-0472">Membrane</keyword>
<dbReference type="InterPro" id="IPR014756">
    <property type="entry name" value="Ig_E-set"/>
</dbReference>
<evidence type="ECO:0000313" key="5">
    <source>
        <dbReference type="EMBL" id="KAF2069504.1"/>
    </source>
</evidence>
<name>A0A8J4PLZ1_9MYCE</name>
<keyword evidence="3" id="KW-0812">Transmembrane</keyword>
<sequence>MKLNTIIKISIVLILFFINIVFSKTTVLAKLEGTKAYFTEKPYYVNFTYEGKVVSMPPVSVITNPDNTTWSAFEFKDYTKKWKESTLYFLVLVWYPEINMSVNITQRVGIETIAQITNYPLPKTTGQALKFNANFFYANKPVLNYIYINDVQYNGYNITANPNDYTDLTMIIPPGYGNISMLHSFFKWYNVTYAPPTVSQAVENNNLVTVTGDNFYIDPKVVVVTLDSTTTVQGDAIKSTDHQKLVFGNEFTYTDQNKLSISIGGVNSVKDFSFPTYPSLLNSTSSPNKGGLITITGKRLNAKRKNGDPSVIKVTIDGKPCTDVKNIIDGDFGSISCNAPFGIKDGLDVFVEIDSLKSAVPIKFSFSPPVITSVSQSDDVFTIFGESLGVVGQSKVIVNGQEYTNVDKISDQLDSLTIKLPKSVQSGVMQVTWNAKQSPVFEFNVKPMITSITNSTSLGSKITISGFYLFQHKFNSTEPLNITMSSPAISGFQCGQQDAVDAQVDNGTTLVCTAGPGVGLNNKVTLTIDSLSNTGLLSYQAPTLDNAHQDVTDGVISGTNFGFNKDLIQILFAGKVYPATAVQNHTIVRFDIPKSSVPGPISIKVAGQPSGQVFFSLSPVLSGYSNITTEGGLFIIQGLFFNKSSVFNVTVGGKECTNAKVHNDNNSLLECILKSGTGANHTIHVTMDGKEISNSNITFAYDRPTVLAVSKVNETGGIITITGTSFGTPISVTVGDRPCHDATLINSNTTTCILDPYPSVEATPREDLTVLVTVDNLVSSGSFNNFKYDLPPPIITKPSEPESNSETSSEAYNRKLKWLIPAIIIPIAAFIVATALITILFVLKRQKRLRQENSKDFKN</sequence>
<dbReference type="Gene3D" id="2.60.40.10">
    <property type="entry name" value="Immunoglobulins"/>
    <property type="match status" value="3"/>
</dbReference>
<dbReference type="SUPFAM" id="SSF81296">
    <property type="entry name" value="E set domains"/>
    <property type="match status" value="3"/>
</dbReference>
<feature type="domain" description="IPT/TIG" evidence="4">
    <location>
        <begin position="704"/>
        <end position="785"/>
    </location>
</feature>
<dbReference type="AlphaFoldDB" id="A0A8J4PLZ1"/>
<evidence type="ECO:0000256" key="3">
    <source>
        <dbReference type="SAM" id="Phobius"/>
    </source>
</evidence>
<gene>
    <name evidence="5" type="ORF">CYY_009182</name>
</gene>
<reference evidence="5" key="1">
    <citation type="submission" date="2020-01" db="EMBL/GenBank/DDBJ databases">
        <title>Development of genomics and gene disruption for Polysphondylium violaceum indicates a role for the polyketide synthase stlB in stalk morphogenesis.</title>
        <authorList>
            <person name="Narita B."/>
            <person name="Kawabe Y."/>
            <person name="Kin K."/>
            <person name="Saito T."/>
            <person name="Gibbs R."/>
            <person name="Kuspa A."/>
            <person name="Muzny D."/>
            <person name="Queller D."/>
            <person name="Richards S."/>
            <person name="Strassman J."/>
            <person name="Sucgang R."/>
            <person name="Worley K."/>
            <person name="Schaap P."/>
        </authorList>
    </citation>
    <scope>NUCLEOTIDE SEQUENCE</scope>
    <source>
        <strain evidence="5">QSvi11</strain>
    </source>
</reference>
<keyword evidence="1" id="KW-0732">Signal</keyword>
<feature type="transmembrane region" description="Helical" evidence="3">
    <location>
        <begin position="818"/>
        <end position="843"/>
    </location>
</feature>
<dbReference type="PANTHER" id="PTHR31341">
    <property type="entry name" value="IPT/TIG DOMAIN-CONTAINING PROTEIN-RELATED-RELATED"/>
    <property type="match status" value="1"/>
</dbReference>
<keyword evidence="2" id="KW-0325">Glycoprotein</keyword>
<dbReference type="Pfam" id="PF01833">
    <property type="entry name" value="TIG"/>
    <property type="match status" value="3"/>
</dbReference>
<feature type="domain" description="IPT/TIG" evidence="4">
    <location>
        <begin position="623"/>
        <end position="701"/>
    </location>
</feature>
<proteinExistence type="predicted"/>
<evidence type="ECO:0000259" key="4">
    <source>
        <dbReference type="Pfam" id="PF01833"/>
    </source>
</evidence>
<evidence type="ECO:0000256" key="1">
    <source>
        <dbReference type="ARBA" id="ARBA00022729"/>
    </source>
</evidence>
<dbReference type="InterPro" id="IPR052014">
    <property type="entry name" value="Dictyostelium_Tiger"/>
</dbReference>
<keyword evidence="3" id="KW-1133">Transmembrane helix</keyword>
<feature type="domain" description="IPT/TIG" evidence="4">
    <location>
        <begin position="282"/>
        <end position="358"/>
    </location>
</feature>
<dbReference type="InterPro" id="IPR013783">
    <property type="entry name" value="Ig-like_fold"/>
</dbReference>
<keyword evidence="6" id="KW-1185">Reference proteome</keyword>